<evidence type="ECO:0000313" key="6">
    <source>
        <dbReference type="Proteomes" id="UP000053621"/>
    </source>
</evidence>
<dbReference type="NCBIfam" id="NF041332">
    <property type="entry name" value="KDG_KDGal_kin_Halo"/>
    <property type="match status" value="1"/>
</dbReference>
<keyword evidence="3 5" id="KW-0418">Kinase</keyword>
<dbReference type="InterPro" id="IPR029056">
    <property type="entry name" value="Ribokinase-like"/>
</dbReference>
<feature type="domain" description="Carbohydrate kinase PfkB" evidence="4">
    <location>
        <begin position="4"/>
        <end position="295"/>
    </location>
</feature>
<dbReference type="PRINTS" id="PR00990">
    <property type="entry name" value="RIBOKINASE"/>
</dbReference>
<evidence type="ECO:0000259" key="4">
    <source>
        <dbReference type="Pfam" id="PF00294"/>
    </source>
</evidence>
<dbReference type="InterPro" id="IPR054871">
    <property type="entry name" value="KDG_KDGal_kin_Halo"/>
</dbReference>
<dbReference type="PANTHER" id="PTHR43085">
    <property type="entry name" value="HEXOKINASE FAMILY MEMBER"/>
    <property type="match status" value="1"/>
</dbReference>
<evidence type="ECO:0000256" key="1">
    <source>
        <dbReference type="ARBA" id="ARBA00010688"/>
    </source>
</evidence>
<name>A0A2P4NMD8_9EURY</name>
<protein>
    <submittedName>
        <fullName evidence="5">Sugar kinase</fullName>
    </submittedName>
</protein>
<comment type="similarity">
    <text evidence="1">Belongs to the carbohydrate kinase PfkB family.</text>
</comment>
<dbReference type="SUPFAM" id="SSF53613">
    <property type="entry name" value="Ribokinase-like"/>
    <property type="match status" value="1"/>
</dbReference>
<evidence type="ECO:0000313" key="5">
    <source>
        <dbReference type="EMBL" id="POG54322.1"/>
    </source>
</evidence>
<dbReference type="PANTHER" id="PTHR43085:SF57">
    <property type="entry name" value="CARBOHYDRATE KINASE PFKB DOMAIN-CONTAINING PROTEIN"/>
    <property type="match status" value="1"/>
</dbReference>
<dbReference type="Pfam" id="PF00294">
    <property type="entry name" value="PfkB"/>
    <property type="match status" value="1"/>
</dbReference>
<keyword evidence="2" id="KW-0808">Transferase</keyword>
<comment type="caution">
    <text evidence="5">The sequence shown here is derived from an EMBL/GenBank/DDBJ whole genome shotgun (WGS) entry which is preliminary data.</text>
</comment>
<dbReference type="GO" id="GO:0016301">
    <property type="term" value="F:kinase activity"/>
    <property type="evidence" value="ECO:0007669"/>
    <property type="project" value="UniProtKB-KW"/>
</dbReference>
<proteinExistence type="inferred from homology"/>
<sequence>MTPDLVTFGETMLRLSPPAGERLETATELDFRTAGAESNVAIAAARLGTDACWLSKLPDSALGRRVTNEIQTHGVDPRVAWSTSSRQGTYYIEQGAAPRPTTVIYDRTDAAVTTAEPDDLNREAIRNAQVFYTSGITPALSETLEATTAELLADAQSAGTATAFDLNYRGKLWSPAEAKATCESLFSDVDILVAAERDIRHVLDREGDARALADGLVDDFGFETVIVTRGDEGALALNDGTVYDQPAFETETVDAIGTGDAFVGAYLSRHIAGDTVGDALCYAAATAALKRTIEGDLAVVTPAEVERVVENRGGGIAR</sequence>
<gene>
    <name evidence="5" type="ORF">AUR65_016965</name>
</gene>
<dbReference type="RefSeq" id="WP_058568080.1">
    <property type="nucleotide sequence ID" value="NZ_LOPW02000018.1"/>
</dbReference>
<reference evidence="5" key="1">
    <citation type="submission" date="2017-08" db="EMBL/GenBank/DDBJ databases">
        <title>Haloferax marisrubri sp. nov., isolated from the Discovery deep brine-seawater interface in the Red Sea.</title>
        <authorList>
            <person name="Zhang G."/>
            <person name="Stingl U."/>
        </authorList>
    </citation>
    <scope>NUCLEOTIDE SEQUENCE [LARGE SCALE GENOMIC DNA]</scope>
    <source>
        <strain evidence="5">SB3</strain>
    </source>
</reference>
<dbReference type="InterPro" id="IPR050306">
    <property type="entry name" value="PfkB_Carbo_kinase"/>
</dbReference>
<dbReference type="Proteomes" id="UP000053621">
    <property type="component" value="Unassembled WGS sequence"/>
</dbReference>
<dbReference type="InterPro" id="IPR011611">
    <property type="entry name" value="PfkB_dom"/>
</dbReference>
<organism evidence="5 6">
    <name type="scientific">Haloferax marisrubri</name>
    <dbReference type="NCBI Taxonomy" id="1544719"/>
    <lineage>
        <taxon>Archaea</taxon>
        <taxon>Methanobacteriati</taxon>
        <taxon>Methanobacteriota</taxon>
        <taxon>Stenosarchaea group</taxon>
        <taxon>Halobacteria</taxon>
        <taxon>Halobacteriales</taxon>
        <taxon>Haloferacaceae</taxon>
        <taxon>Haloferax</taxon>
    </lineage>
</organism>
<dbReference type="InterPro" id="IPR002139">
    <property type="entry name" value="Ribo/fructo_kinase"/>
</dbReference>
<dbReference type="CDD" id="cd01166">
    <property type="entry name" value="KdgK"/>
    <property type="match status" value="1"/>
</dbReference>
<accession>A0A2P4NMD8</accession>
<dbReference type="AlphaFoldDB" id="A0A2P4NMD8"/>
<evidence type="ECO:0000256" key="2">
    <source>
        <dbReference type="ARBA" id="ARBA00022679"/>
    </source>
</evidence>
<keyword evidence="6" id="KW-1185">Reference proteome</keyword>
<dbReference type="OrthoDB" id="96179at2157"/>
<evidence type="ECO:0000256" key="3">
    <source>
        <dbReference type="ARBA" id="ARBA00022777"/>
    </source>
</evidence>
<dbReference type="EMBL" id="LOPW02000018">
    <property type="protein sequence ID" value="POG54322.1"/>
    <property type="molecule type" value="Genomic_DNA"/>
</dbReference>
<dbReference type="Gene3D" id="3.40.1190.20">
    <property type="match status" value="1"/>
</dbReference>